<feature type="transmembrane region" description="Helical" evidence="1">
    <location>
        <begin position="29"/>
        <end position="48"/>
    </location>
</feature>
<protein>
    <submittedName>
        <fullName evidence="2">Uncharacterized protein</fullName>
    </submittedName>
</protein>
<organism evidence="2 3">
    <name type="scientific">Solidesulfovibrio aerotolerans</name>
    <dbReference type="NCBI Taxonomy" id="295255"/>
    <lineage>
        <taxon>Bacteria</taxon>
        <taxon>Pseudomonadati</taxon>
        <taxon>Thermodesulfobacteriota</taxon>
        <taxon>Desulfovibrionia</taxon>
        <taxon>Desulfovibrionales</taxon>
        <taxon>Desulfovibrionaceae</taxon>
        <taxon>Solidesulfovibrio</taxon>
    </lineage>
</organism>
<gene>
    <name evidence="2" type="ORF">GTA51_19540</name>
</gene>
<dbReference type="Proteomes" id="UP000482487">
    <property type="component" value="Unassembled WGS sequence"/>
</dbReference>
<proteinExistence type="predicted"/>
<feature type="transmembrane region" description="Helical" evidence="1">
    <location>
        <begin position="60"/>
        <end position="77"/>
    </location>
</feature>
<comment type="caution">
    <text evidence="2">The sequence shown here is derived from an EMBL/GenBank/DDBJ whole genome shotgun (WGS) entry which is preliminary data.</text>
</comment>
<dbReference type="EMBL" id="WVUD01000074">
    <property type="protein sequence ID" value="MYL85292.1"/>
    <property type="molecule type" value="Genomic_DNA"/>
</dbReference>
<evidence type="ECO:0000256" key="1">
    <source>
        <dbReference type="SAM" id="Phobius"/>
    </source>
</evidence>
<sequence>MDENHYVFKLFEKQYYFELDLKEKLSGKLQMYIMVIVLVVGFLGTQWFDGKSYGGLQKFFFVLSSFISVTALVYATYCCCRSLFPYEWHVLPSAAAIEAHRVELYAFYDSHDKKEEVVNQALVDLMYKNFVLCHFCPANLEEIAC</sequence>
<evidence type="ECO:0000313" key="3">
    <source>
        <dbReference type="Proteomes" id="UP000482487"/>
    </source>
</evidence>
<dbReference type="AlphaFoldDB" id="A0A7C9MR76"/>
<keyword evidence="1" id="KW-1133">Transmembrane helix</keyword>
<name>A0A7C9MR76_9BACT</name>
<accession>A0A7C9MR76</accession>
<keyword evidence="1" id="KW-0472">Membrane</keyword>
<reference evidence="2 3" key="1">
    <citation type="submission" date="2020-01" db="EMBL/GenBank/DDBJ databases">
        <title>Genome sequence of Desulfovibrio aerotolerans DSM 16695(T).</title>
        <authorList>
            <person name="Karnachuk O."/>
            <person name="Avakyan M."/>
            <person name="Mardanov A."/>
            <person name="Kadnikov V."/>
            <person name="Ravin N."/>
        </authorList>
    </citation>
    <scope>NUCLEOTIDE SEQUENCE [LARGE SCALE GENOMIC DNA]</scope>
    <source>
        <strain evidence="2 3">DSM 16695</strain>
    </source>
</reference>
<keyword evidence="1" id="KW-0812">Transmembrane</keyword>
<dbReference type="RefSeq" id="WP_160964112.1">
    <property type="nucleotide sequence ID" value="NZ_WVUD01000074.1"/>
</dbReference>
<evidence type="ECO:0000313" key="2">
    <source>
        <dbReference type="EMBL" id="MYL85292.1"/>
    </source>
</evidence>
<keyword evidence="3" id="KW-1185">Reference proteome</keyword>